<keyword evidence="10" id="KW-1185">Reference proteome</keyword>
<keyword evidence="2" id="KW-0853">WD repeat</keyword>
<sequence>MTHMEHELVIALNRKIIFVNPNDLQIFKEVEIESDLVPLGLKLSKDDNDDESKTKKPKSQEEAKIQHVALSDDLQWLAVTTSGQKALLLFKCLPVHAKLVSIRPIPRASSALIFSPSGSSVLVCDKTGDCYQFDVSEDSQNPGKLVLGHLSIVYDVLFPPGENHIITSDRDEKIRVTNYPNSYEIANYCLGHK</sequence>
<dbReference type="GO" id="GO:0043527">
    <property type="term" value="C:tRNA methyltransferase complex"/>
    <property type="evidence" value="ECO:0007669"/>
    <property type="project" value="TreeGrafter"/>
</dbReference>
<name>T1H0T2_MEGSC</name>
<dbReference type="STRING" id="36166.T1H0T2"/>
<dbReference type="GO" id="GO:0006400">
    <property type="term" value="P:tRNA modification"/>
    <property type="evidence" value="ECO:0007669"/>
    <property type="project" value="TreeGrafter"/>
</dbReference>
<evidence type="ECO:0000256" key="5">
    <source>
        <dbReference type="ARBA" id="ARBA00022871"/>
    </source>
</evidence>
<evidence type="ECO:0000256" key="6">
    <source>
        <dbReference type="ARBA" id="ARBA00023242"/>
    </source>
</evidence>
<dbReference type="GO" id="GO:0007283">
    <property type="term" value="P:spermatogenesis"/>
    <property type="evidence" value="ECO:0007669"/>
    <property type="project" value="UniProtKB-KW"/>
</dbReference>
<comment type="subunit">
    <text evidence="8">Forms a heterodimer with the catalytic subunit Mettl1. Interacts with mei-P26 and weakly interacts with bgcn; required for the function or formation of the mei-P26-bgcn-bam-sxl complex. Interacts with nanos; may be involved in mei-P26-dependent derepression of the BMP signaling pathway. Interacts with Myc; the interaction may be mediated by mei-P26 and may be involved in the regulation of ribosome biogenesis.</text>
</comment>
<dbReference type="InterPro" id="IPR015943">
    <property type="entry name" value="WD40/YVTN_repeat-like_dom_sf"/>
</dbReference>
<dbReference type="InterPro" id="IPR028884">
    <property type="entry name" value="Trm82"/>
</dbReference>
<dbReference type="EMBL" id="CAQQ02385087">
    <property type="status" value="NOT_ANNOTATED_CDS"/>
    <property type="molecule type" value="Genomic_DNA"/>
</dbReference>
<dbReference type="AlphaFoldDB" id="T1H0T2"/>
<evidence type="ECO:0000313" key="9">
    <source>
        <dbReference type="EnsemblMetazoa" id="MESCA009772-PA"/>
    </source>
</evidence>
<dbReference type="HOGENOM" id="CLU_1412094_0_0_1"/>
<evidence type="ECO:0000256" key="4">
    <source>
        <dbReference type="ARBA" id="ARBA00022737"/>
    </source>
</evidence>
<accession>T1H0T2</accession>
<keyword evidence="5" id="KW-0744">Spermatogenesis</keyword>
<organism evidence="9 10">
    <name type="scientific">Megaselia scalaris</name>
    <name type="common">Humpbacked fly</name>
    <name type="synonym">Phora scalaris</name>
    <dbReference type="NCBI Taxonomy" id="36166"/>
    <lineage>
        <taxon>Eukaryota</taxon>
        <taxon>Metazoa</taxon>
        <taxon>Ecdysozoa</taxon>
        <taxon>Arthropoda</taxon>
        <taxon>Hexapoda</taxon>
        <taxon>Insecta</taxon>
        <taxon>Pterygota</taxon>
        <taxon>Neoptera</taxon>
        <taxon>Endopterygota</taxon>
        <taxon>Diptera</taxon>
        <taxon>Brachycera</taxon>
        <taxon>Muscomorpha</taxon>
        <taxon>Platypezoidea</taxon>
        <taxon>Phoridae</taxon>
        <taxon>Megaseliini</taxon>
        <taxon>Megaselia</taxon>
    </lineage>
</organism>
<dbReference type="InterPro" id="IPR001680">
    <property type="entry name" value="WD40_rpt"/>
</dbReference>
<dbReference type="PANTHER" id="PTHR16288:SF0">
    <property type="entry name" value="TRNA (GUANINE-N(7)-)-METHYLTRANSFERASE NON-CATALYTIC SUBUNIT WDR4"/>
    <property type="match status" value="1"/>
</dbReference>
<evidence type="ECO:0000256" key="7">
    <source>
        <dbReference type="ARBA" id="ARBA00093337"/>
    </source>
</evidence>
<dbReference type="GO" id="GO:0005829">
    <property type="term" value="C:cytosol"/>
    <property type="evidence" value="ECO:0007669"/>
    <property type="project" value="TreeGrafter"/>
</dbReference>
<evidence type="ECO:0000313" key="10">
    <source>
        <dbReference type="Proteomes" id="UP000015102"/>
    </source>
</evidence>
<dbReference type="PANTHER" id="PTHR16288">
    <property type="entry name" value="WD40 REPEAT PROTEIN 4"/>
    <property type="match status" value="1"/>
</dbReference>
<dbReference type="Pfam" id="PF00400">
    <property type="entry name" value="WD40"/>
    <property type="match status" value="1"/>
</dbReference>
<protein>
    <submittedName>
        <fullName evidence="9">Uncharacterized protein</fullName>
    </submittedName>
</protein>
<evidence type="ECO:0000256" key="3">
    <source>
        <dbReference type="ARBA" id="ARBA00022694"/>
    </source>
</evidence>
<keyword evidence="6" id="KW-0539">Nucleus</keyword>
<dbReference type="InterPro" id="IPR036322">
    <property type="entry name" value="WD40_repeat_dom_sf"/>
</dbReference>
<keyword evidence="5" id="KW-0221">Differentiation</keyword>
<reference evidence="9" key="2">
    <citation type="submission" date="2015-06" db="UniProtKB">
        <authorList>
            <consortium name="EnsemblMetazoa"/>
        </authorList>
    </citation>
    <scope>IDENTIFICATION</scope>
</reference>
<keyword evidence="4" id="KW-0677">Repeat</keyword>
<dbReference type="Gene3D" id="2.130.10.10">
    <property type="entry name" value="YVTN repeat-like/Quinoprotein amine dehydrogenase"/>
    <property type="match status" value="1"/>
</dbReference>
<keyword evidence="3" id="KW-0819">tRNA processing</keyword>
<evidence type="ECO:0000256" key="8">
    <source>
        <dbReference type="ARBA" id="ARBA00093542"/>
    </source>
</evidence>
<dbReference type="GO" id="GO:0036265">
    <property type="term" value="P:RNA (guanine-N7)-methylation"/>
    <property type="evidence" value="ECO:0007669"/>
    <property type="project" value="InterPro"/>
</dbReference>
<comment type="subcellular location">
    <subcellularLocation>
        <location evidence="1">Nucleus</location>
    </subcellularLocation>
</comment>
<dbReference type="EnsemblMetazoa" id="MESCA009772-RA">
    <property type="protein sequence ID" value="MESCA009772-PA"/>
    <property type="gene ID" value="MESCA009772"/>
</dbReference>
<proteinExistence type="predicted"/>
<evidence type="ECO:0000256" key="2">
    <source>
        <dbReference type="ARBA" id="ARBA00022574"/>
    </source>
</evidence>
<dbReference type="SUPFAM" id="SSF50978">
    <property type="entry name" value="WD40 repeat-like"/>
    <property type="match status" value="1"/>
</dbReference>
<reference evidence="10" key="1">
    <citation type="submission" date="2013-02" db="EMBL/GenBank/DDBJ databases">
        <authorList>
            <person name="Hughes D."/>
        </authorList>
    </citation>
    <scope>NUCLEOTIDE SEQUENCE</scope>
    <source>
        <strain>Durham</strain>
        <strain evidence="10">NC isolate 2 -- Noor lab</strain>
    </source>
</reference>
<dbReference type="GO" id="GO:0005634">
    <property type="term" value="C:nucleus"/>
    <property type="evidence" value="ECO:0007669"/>
    <property type="project" value="UniProtKB-SubCell"/>
</dbReference>
<comment type="function">
    <text evidence="7">Required for the Mettl1-dependent formation of N(7)-methylguanine at position 46 (m7G46) in tRNA. In the Mettl1-wuho methyltransferase complex, it is required to stabilize and induce conformational changes of the catalytic subunit. Required for binding of nanos mRNA and repression of translation by the mei-P26-bgcn-bam-sxl complex. May cooperate with mei-P26 and nanos to derepress the BMP signaling pathway. May cooperate with mei-P26 to suppress expression of a subset of microRNAs. May cooperate with mei-P26 to regulate bam expression levels in germline cells during gametogenesis. Required to promote mitosis to meiosis transition during gametogenesis. May regulate germline cell division in part by regulating ribosome biogenesis.</text>
</comment>
<evidence type="ECO:0000256" key="1">
    <source>
        <dbReference type="ARBA" id="ARBA00004123"/>
    </source>
</evidence>
<dbReference type="Proteomes" id="UP000015102">
    <property type="component" value="Unassembled WGS sequence"/>
</dbReference>